<reference evidence="2 3" key="1">
    <citation type="journal article" date="2017" name="Arch. Microbiol.">
        <title>Mariprofundus micogutta sp. nov., a novel iron-oxidizing zetaproteobacterium isolated from a deep-sea hydrothermal field at the Bayonnaise knoll of the Izu-Ogasawara arc, and a description of Mariprofundales ord. nov. and Zetaproteobacteria classis nov.</title>
        <authorList>
            <person name="Makita H."/>
            <person name="Tanaka E."/>
            <person name="Mitsunobu S."/>
            <person name="Miyazaki M."/>
            <person name="Nunoura T."/>
            <person name="Uematsu K."/>
            <person name="Takaki Y."/>
            <person name="Nishi S."/>
            <person name="Shimamura S."/>
            <person name="Takai K."/>
        </authorList>
    </citation>
    <scope>NUCLEOTIDE SEQUENCE [LARGE SCALE GENOMIC DNA]</scope>
    <source>
        <strain evidence="2 3">ET2</strain>
    </source>
</reference>
<evidence type="ECO:0000313" key="2">
    <source>
        <dbReference type="EMBL" id="GAV19391.1"/>
    </source>
</evidence>
<dbReference type="Proteomes" id="UP000231632">
    <property type="component" value="Unassembled WGS sequence"/>
</dbReference>
<evidence type="ECO:0000256" key="1">
    <source>
        <dbReference type="SAM" id="Phobius"/>
    </source>
</evidence>
<proteinExistence type="predicted"/>
<dbReference type="AlphaFoldDB" id="A0A1L8CKG2"/>
<keyword evidence="1" id="KW-1133">Transmembrane helix</keyword>
<gene>
    <name evidence="2" type="ORF">MMIC_P0325</name>
</gene>
<sequence length="40" mass="4540">MSDLSKEEKAKEKKKILTGLGLTAVIFAWFLYYLLSHIPG</sequence>
<keyword evidence="1" id="KW-0472">Membrane</keyword>
<comment type="caution">
    <text evidence="2">The sequence shown here is derived from an EMBL/GenBank/DDBJ whole genome shotgun (WGS) entry which is preliminary data.</text>
</comment>
<keyword evidence="1" id="KW-0812">Transmembrane</keyword>
<feature type="transmembrane region" description="Helical" evidence="1">
    <location>
        <begin position="16"/>
        <end position="35"/>
    </location>
</feature>
<name>A0A1L8CKG2_9PROT</name>
<dbReference type="RefSeq" id="WP_265331358.1">
    <property type="nucleotide sequence ID" value="NZ_BDFD01000002.1"/>
</dbReference>
<dbReference type="STRING" id="1921010.MMIC_P0325"/>
<organism evidence="2 3">
    <name type="scientific">Mariprofundus micogutta</name>
    <dbReference type="NCBI Taxonomy" id="1921010"/>
    <lineage>
        <taxon>Bacteria</taxon>
        <taxon>Pseudomonadati</taxon>
        <taxon>Pseudomonadota</taxon>
        <taxon>Candidatius Mariprofundia</taxon>
        <taxon>Mariprofundales</taxon>
        <taxon>Mariprofundaceae</taxon>
        <taxon>Mariprofundus</taxon>
    </lineage>
</organism>
<keyword evidence="3" id="KW-1185">Reference proteome</keyword>
<accession>A0A1L8CKG2</accession>
<evidence type="ECO:0000313" key="3">
    <source>
        <dbReference type="Proteomes" id="UP000231632"/>
    </source>
</evidence>
<dbReference type="EMBL" id="BDFD01000002">
    <property type="protein sequence ID" value="GAV19391.1"/>
    <property type="molecule type" value="Genomic_DNA"/>
</dbReference>
<protein>
    <submittedName>
        <fullName evidence="2">Uncharacterized protein</fullName>
    </submittedName>
</protein>